<feature type="signal peptide" evidence="1">
    <location>
        <begin position="1"/>
        <end position="27"/>
    </location>
</feature>
<gene>
    <name evidence="2" type="ORF">HNR14_002317</name>
</gene>
<dbReference type="EMBL" id="JACCHJ010000001">
    <property type="protein sequence ID" value="NYK10436.1"/>
    <property type="molecule type" value="Genomic_DNA"/>
</dbReference>
<dbReference type="Proteomes" id="UP000521075">
    <property type="component" value="Unassembled WGS sequence"/>
</dbReference>
<evidence type="ECO:0000256" key="1">
    <source>
        <dbReference type="SAM" id="SignalP"/>
    </source>
</evidence>
<organism evidence="2 3">
    <name type="scientific">Leifsonia naganoensis</name>
    <dbReference type="NCBI Taxonomy" id="150025"/>
    <lineage>
        <taxon>Bacteria</taxon>
        <taxon>Bacillati</taxon>
        <taxon>Actinomycetota</taxon>
        <taxon>Actinomycetes</taxon>
        <taxon>Micrococcales</taxon>
        <taxon>Microbacteriaceae</taxon>
        <taxon>Leifsonia</taxon>
    </lineage>
</organism>
<evidence type="ECO:0008006" key="4">
    <source>
        <dbReference type="Google" id="ProtNLM"/>
    </source>
</evidence>
<evidence type="ECO:0000313" key="3">
    <source>
        <dbReference type="Proteomes" id="UP000521075"/>
    </source>
</evidence>
<protein>
    <recommendedName>
        <fullName evidence="4">Secreted protein</fullName>
    </recommendedName>
</protein>
<proteinExistence type="predicted"/>
<keyword evidence="1" id="KW-0732">Signal</keyword>
<name>A0A853DMY2_9MICO</name>
<dbReference type="RefSeq" id="WP_179701171.1">
    <property type="nucleotide sequence ID" value="NZ_BAAAHA010000006.1"/>
</dbReference>
<feature type="chain" id="PRO_5032425786" description="Secreted protein" evidence="1">
    <location>
        <begin position="28"/>
        <end position="204"/>
    </location>
</feature>
<sequence length="204" mass="21073">MSGFTKWRASAATLIVVGVLAGTPAVAARGVTTEVPDAPALIQQLSASDDPQALFESLNQDEREQVLALTEVADVRSASDEDEQRAKAMARAASGCYTYTARAGFYNSVGQTLGSMWTTGKICYNGANVTSATFVDGGGSTSFIGWSYVGRTSSAGGVSRGAGYVYGAYKFRFGLIAGYQEPVYCARVVGTSVAGHGDTGCGVG</sequence>
<keyword evidence="3" id="KW-1185">Reference proteome</keyword>
<dbReference type="AlphaFoldDB" id="A0A853DMY2"/>
<reference evidence="2 3" key="1">
    <citation type="submission" date="2020-07" db="EMBL/GenBank/DDBJ databases">
        <title>Sequencing the genomes of 1000 actinobacteria strains.</title>
        <authorList>
            <person name="Klenk H.-P."/>
        </authorList>
    </citation>
    <scope>NUCLEOTIDE SEQUENCE [LARGE SCALE GENOMIC DNA]</scope>
    <source>
        <strain evidence="2 3">DSM 15166</strain>
    </source>
</reference>
<comment type="caution">
    <text evidence="2">The sequence shown here is derived from an EMBL/GenBank/DDBJ whole genome shotgun (WGS) entry which is preliminary data.</text>
</comment>
<accession>A0A853DMY2</accession>
<evidence type="ECO:0000313" key="2">
    <source>
        <dbReference type="EMBL" id="NYK10436.1"/>
    </source>
</evidence>